<name>A0A3R7MAK0_TRYRA</name>
<dbReference type="OrthoDB" id="245503at2759"/>
<feature type="coiled-coil region" evidence="1">
    <location>
        <begin position="202"/>
        <end position="229"/>
    </location>
</feature>
<organism evidence="2 3">
    <name type="scientific">Trypanosoma rangeli</name>
    <dbReference type="NCBI Taxonomy" id="5698"/>
    <lineage>
        <taxon>Eukaryota</taxon>
        <taxon>Discoba</taxon>
        <taxon>Euglenozoa</taxon>
        <taxon>Kinetoplastea</taxon>
        <taxon>Metakinetoplastina</taxon>
        <taxon>Trypanosomatida</taxon>
        <taxon>Trypanosomatidae</taxon>
        <taxon>Trypanosoma</taxon>
        <taxon>Herpetosoma</taxon>
    </lineage>
</organism>
<sequence>MSTLLACPYCGLQLGMSSMRAHIALCNSCDPSGDNSEGREKSSEALTRSRNSDVISFFTIQGLPSADTLIPSRSPSDMHTPQVLHLDLRTKSSGKTTAKDAKVTMPLVQLVSKRRYGSRCGSSSLPSFPYHGNDQLLTMYDAVGNGAYSSPLAASSIEKCAGNKGHGECFNGKENRGNLASLEDPQLLERVFRLEAMNKELYEALAVERETHERSMASLERTLTSVQAELSTLHALVAGTAKSAEAAHYGMKDIETRLENVTTREAFRRLEEKLEDLFVWSRTLQQGTRLPQWTVSHDKNDKLTLVNHLVMNTPSDSCEIGRGIDRGRGTGSEGWDSFAGMPFLSKDTGELIAHLLKQQPAAWIHTLGSASASEASTALPGDG</sequence>
<dbReference type="OMA" id="AHIALCN"/>
<dbReference type="GeneID" id="40330351"/>
<dbReference type="EMBL" id="MKGL01000233">
    <property type="protein sequence ID" value="RNF02386.1"/>
    <property type="molecule type" value="Genomic_DNA"/>
</dbReference>
<accession>A0A3R7MAK0</accession>
<keyword evidence="1" id="KW-0175">Coiled coil</keyword>
<dbReference type="Proteomes" id="UP000283634">
    <property type="component" value="Unassembled WGS sequence"/>
</dbReference>
<protein>
    <submittedName>
        <fullName evidence="2">Uncharacterized protein</fullName>
    </submittedName>
</protein>
<dbReference type="RefSeq" id="XP_029236881.1">
    <property type="nucleotide sequence ID" value="XM_029383263.1"/>
</dbReference>
<dbReference type="AlphaFoldDB" id="A0A3R7MAK0"/>
<evidence type="ECO:0000313" key="3">
    <source>
        <dbReference type="Proteomes" id="UP000283634"/>
    </source>
</evidence>
<gene>
    <name evidence="2" type="ORF">TraAM80_06418</name>
</gene>
<proteinExistence type="predicted"/>
<keyword evidence="3" id="KW-1185">Reference proteome</keyword>
<evidence type="ECO:0000313" key="2">
    <source>
        <dbReference type="EMBL" id="RNF02386.1"/>
    </source>
</evidence>
<evidence type="ECO:0000256" key="1">
    <source>
        <dbReference type="SAM" id="Coils"/>
    </source>
</evidence>
<reference evidence="2 3" key="1">
    <citation type="journal article" date="2018" name="BMC Genomics">
        <title>Genomic comparison of Trypanosoma conorhini and Trypanosoma rangeli to Trypanosoma cruzi strains of high and low virulence.</title>
        <authorList>
            <person name="Bradwell K.R."/>
            <person name="Koparde V.N."/>
            <person name="Matveyev A.V."/>
            <person name="Serrano M.G."/>
            <person name="Alves J.M."/>
            <person name="Parikh H."/>
            <person name="Huang B."/>
            <person name="Lee V."/>
            <person name="Espinosa-Alvarez O."/>
            <person name="Ortiz P.A."/>
            <person name="Costa-Martins A.G."/>
            <person name="Teixeira M.M."/>
            <person name="Buck G.A."/>
        </authorList>
    </citation>
    <scope>NUCLEOTIDE SEQUENCE [LARGE SCALE GENOMIC DNA]</scope>
    <source>
        <strain evidence="2 3">AM80</strain>
    </source>
</reference>
<comment type="caution">
    <text evidence="2">The sequence shown here is derived from an EMBL/GenBank/DDBJ whole genome shotgun (WGS) entry which is preliminary data.</text>
</comment>